<dbReference type="AlphaFoldDB" id="A0A815Y9G7"/>
<evidence type="ECO:0000256" key="1">
    <source>
        <dbReference type="SAM" id="Coils"/>
    </source>
</evidence>
<dbReference type="Proteomes" id="UP000663889">
    <property type="component" value="Unassembled WGS sequence"/>
</dbReference>
<reference evidence="2" key="1">
    <citation type="submission" date="2021-02" db="EMBL/GenBank/DDBJ databases">
        <authorList>
            <person name="Nowell W R."/>
        </authorList>
    </citation>
    <scope>NUCLEOTIDE SEQUENCE</scope>
</reference>
<protein>
    <submittedName>
        <fullName evidence="2">Uncharacterized protein</fullName>
    </submittedName>
</protein>
<organism evidence="2 3">
    <name type="scientific">Rotaria sordida</name>
    <dbReference type="NCBI Taxonomy" id="392033"/>
    <lineage>
        <taxon>Eukaryota</taxon>
        <taxon>Metazoa</taxon>
        <taxon>Spiralia</taxon>
        <taxon>Gnathifera</taxon>
        <taxon>Rotifera</taxon>
        <taxon>Eurotatoria</taxon>
        <taxon>Bdelloidea</taxon>
        <taxon>Philodinida</taxon>
        <taxon>Philodinidae</taxon>
        <taxon>Rotaria</taxon>
    </lineage>
</organism>
<comment type="caution">
    <text evidence="2">The sequence shown here is derived from an EMBL/GenBank/DDBJ whole genome shotgun (WGS) entry which is preliminary data.</text>
</comment>
<keyword evidence="1" id="KW-0175">Coiled coil</keyword>
<evidence type="ECO:0000313" key="2">
    <source>
        <dbReference type="EMBL" id="CAF1567882.1"/>
    </source>
</evidence>
<evidence type="ECO:0000313" key="3">
    <source>
        <dbReference type="Proteomes" id="UP000663889"/>
    </source>
</evidence>
<dbReference type="EMBL" id="CAJNOU010014171">
    <property type="protein sequence ID" value="CAF1567882.1"/>
    <property type="molecule type" value="Genomic_DNA"/>
</dbReference>
<proteinExistence type="predicted"/>
<accession>A0A815Y9G7</accession>
<sequence length="87" mass="10119">MLELVNTLNQLNIEHSQDIIITTADFEKQYQEFIDLSQTTKNSLDINKEMNEIRLLENEKIQLEKELLEQTLLLENISTILGKSVIS</sequence>
<gene>
    <name evidence="2" type="ORF">SEV965_LOCUS39446</name>
</gene>
<feature type="coiled-coil region" evidence="1">
    <location>
        <begin position="46"/>
        <end position="73"/>
    </location>
</feature>
<name>A0A815Y9G7_9BILA</name>